<protein>
    <submittedName>
        <fullName evidence="2">Uncharacterized protein</fullName>
    </submittedName>
</protein>
<sequence length="47" mass="5463">MTFSERRAGLRSHPPKRRERRAIPADRRVVDADVVRVDDHRGAGRLQ</sequence>
<proteinExistence type="predicted"/>
<organism evidence="2 3">
    <name type="scientific">Gordonia asplenii</name>
    <dbReference type="NCBI Taxonomy" id="2725283"/>
    <lineage>
        <taxon>Bacteria</taxon>
        <taxon>Bacillati</taxon>
        <taxon>Actinomycetota</taxon>
        <taxon>Actinomycetes</taxon>
        <taxon>Mycobacteriales</taxon>
        <taxon>Gordoniaceae</taxon>
        <taxon>Gordonia</taxon>
    </lineage>
</organism>
<feature type="compositionally biased region" description="Basic residues" evidence="1">
    <location>
        <begin position="9"/>
        <end position="20"/>
    </location>
</feature>
<reference evidence="2 3" key="1">
    <citation type="submission" date="2020-04" db="EMBL/GenBank/DDBJ databases">
        <title>Gordonia sp. nov. TBRC 11910.</title>
        <authorList>
            <person name="Suriyachadkun C."/>
        </authorList>
    </citation>
    <scope>NUCLEOTIDE SEQUENCE [LARGE SCALE GENOMIC DNA]</scope>
    <source>
        <strain evidence="2 3">TBRC 11910</strain>
    </source>
</reference>
<evidence type="ECO:0000313" key="2">
    <source>
        <dbReference type="EMBL" id="NMO00411.1"/>
    </source>
</evidence>
<dbReference type="EMBL" id="JABBNB010000003">
    <property type="protein sequence ID" value="NMO00411.1"/>
    <property type="molecule type" value="Genomic_DNA"/>
</dbReference>
<evidence type="ECO:0000256" key="1">
    <source>
        <dbReference type="SAM" id="MobiDB-lite"/>
    </source>
</evidence>
<name>A0A848KW57_9ACTN</name>
<dbReference type="RefSeq" id="WP_170192908.1">
    <property type="nucleotide sequence ID" value="NZ_JABBNB010000003.1"/>
</dbReference>
<accession>A0A848KW57</accession>
<dbReference type="AlphaFoldDB" id="A0A848KW57"/>
<keyword evidence="3" id="KW-1185">Reference proteome</keyword>
<feature type="region of interest" description="Disordered" evidence="1">
    <location>
        <begin position="1"/>
        <end position="25"/>
    </location>
</feature>
<gene>
    <name evidence="2" type="ORF">HH308_04190</name>
</gene>
<evidence type="ECO:0000313" key="3">
    <source>
        <dbReference type="Proteomes" id="UP000550729"/>
    </source>
</evidence>
<dbReference type="Proteomes" id="UP000550729">
    <property type="component" value="Unassembled WGS sequence"/>
</dbReference>
<comment type="caution">
    <text evidence="2">The sequence shown here is derived from an EMBL/GenBank/DDBJ whole genome shotgun (WGS) entry which is preliminary data.</text>
</comment>